<dbReference type="InterPro" id="IPR010139">
    <property type="entry name" value="Imidazole-glycPsynth_HisH"/>
</dbReference>
<dbReference type="HAMAP" id="MF_00278">
    <property type="entry name" value="HisH"/>
    <property type="match status" value="1"/>
</dbReference>
<evidence type="ECO:0000256" key="12">
    <source>
        <dbReference type="HAMAP-Rule" id="MF_00278"/>
    </source>
</evidence>
<reference evidence="14" key="1">
    <citation type="submission" date="2019-11" db="EMBL/GenBank/DDBJ databases">
        <authorList>
            <person name="Feng L."/>
        </authorList>
    </citation>
    <scope>NUCLEOTIDE SEQUENCE</scope>
    <source>
        <strain evidence="14">PmerdaeLFYP103</strain>
    </source>
</reference>
<keyword evidence="6 12" id="KW-0378">Hydrolase</keyword>
<dbReference type="GO" id="GO:0016829">
    <property type="term" value="F:lyase activity"/>
    <property type="evidence" value="ECO:0007669"/>
    <property type="project" value="UniProtKB-KW"/>
</dbReference>
<gene>
    <name evidence="12 14" type="primary">hisH</name>
    <name evidence="14" type="ORF">PMLFYP103_03785</name>
</gene>
<dbReference type="AlphaFoldDB" id="A0A6N3HIM7"/>
<proteinExistence type="inferred from homology"/>
<evidence type="ECO:0000256" key="11">
    <source>
        <dbReference type="ARBA" id="ARBA00049534"/>
    </source>
</evidence>
<keyword evidence="8 12" id="KW-0368">Histidine biosynthesis</keyword>
<evidence type="ECO:0000256" key="7">
    <source>
        <dbReference type="ARBA" id="ARBA00022962"/>
    </source>
</evidence>
<keyword evidence="7 12" id="KW-0315">Glutamine amidotransferase</keyword>
<evidence type="ECO:0000256" key="8">
    <source>
        <dbReference type="ARBA" id="ARBA00023102"/>
    </source>
</evidence>
<dbReference type="PANTHER" id="PTHR42701:SF1">
    <property type="entry name" value="IMIDAZOLE GLYCEROL PHOSPHATE SYNTHASE SUBUNIT HISH"/>
    <property type="match status" value="1"/>
</dbReference>
<evidence type="ECO:0000256" key="6">
    <source>
        <dbReference type="ARBA" id="ARBA00022801"/>
    </source>
</evidence>
<dbReference type="EC" id="3.5.1.2" evidence="12"/>
<dbReference type="EMBL" id="CACRUV010000052">
    <property type="protein sequence ID" value="VYU76378.1"/>
    <property type="molecule type" value="Genomic_DNA"/>
</dbReference>
<dbReference type="NCBIfam" id="TIGR01855">
    <property type="entry name" value="IMP_synth_hisH"/>
    <property type="match status" value="1"/>
</dbReference>
<accession>A0A6N3HIM7</accession>
<comment type="catalytic activity">
    <reaction evidence="10 12">
        <text>5-[(5-phospho-1-deoxy-D-ribulos-1-ylimino)methylamino]-1-(5-phospho-beta-D-ribosyl)imidazole-4-carboxamide + L-glutamine = D-erythro-1-(imidazol-4-yl)glycerol 3-phosphate + 5-amino-1-(5-phospho-beta-D-ribosyl)imidazole-4-carboxamide + L-glutamate + H(+)</text>
        <dbReference type="Rhea" id="RHEA:24793"/>
        <dbReference type="ChEBI" id="CHEBI:15378"/>
        <dbReference type="ChEBI" id="CHEBI:29985"/>
        <dbReference type="ChEBI" id="CHEBI:58278"/>
        <dbReference type="ChEBI" id="CHEBI:58359"/>
        <dbReference type="ChEBI" id="CHEBI:58475"/>
        <dbReference type="ChEBI" id="CHEBI:58525"/>
        <dbReference type="EC" id="4.3.2.10"/>
    </reaction>
</comment>
<organism evidence="14">
    <name type="scientific">Parabacteroides merdae</name>
    <dbReference type="NCBI Taxonomy" id="46503"/>
    <lineage>
        <taxon>Bacteria</taxon>
        <taxon>Pseudomonadati</taxon>
        <taxon>Bacteroidota</taxon>
        <taxon>Bacteroidia</taxon>
        <taxon>Bacteroidales</taxon>
        <taxon>Tannerellaceae</taxon>
        <taxon>Parabacteroides</taxon>
    </lineage>
</organism>
<comment type="subcellular location">
    <subcellularLocation>
        <location evidence="1 12">Cytoplasm</location>
    </subcellularLocation>
</comment>
<keyword evidence="4 12" id="KW-0963">Cytoplasm</keyword>
<evidence type="ECO:0000256" key="2">
    <source>
        <dbReference type="ARBA" id="ARBA00005091"/>
    </source>
</evidence>
<evidence type="ECO:0000313" key="14">
    <source>
        <dbReference type="EMBL" id="VYU76378.1"/>
    </source>
</evidence>
<feature type="active site" evidence="12">
    <location>
        <position position="246"/>
    </location>
</feature>
<dbReference type="PROSITE" id="PS51273">
    <property type="entry name" value="GATASE_TYPE_1"/>
    <property type="match status" value="1"/>
</dbReference>
<feature type="active site" description="Nucleophile" evidence="12">
    <location>
        <position position="143"/>
    </location>
</feature>
<dbReference type="GO" id="GO:0005737">
    <property type="term" value="C:cytoplasm"/>
    <property type="evidence" value="ECO:0007669"/>
    <property type="project" value="UniProtKB-SubCell"/>
</dbReference>
<dbReference type="Gene3D" id="3.40.50.880">
    <property type="match status" value="1"/>
</dbReference>
<dbReference type="GO" id="GO:0004359">
    <property type="term" value="F:glutaminase activity"/>
    <property type="evidence" value="ECO:0007669"/>
    <property type="project" value="UniProtKB-EC"/>
</dbReference>
<evidence type="ECO:0000256" key="4">
    <source>
        <dbReference type="ARBA" id="ARBA00022490"/>
    </source>
</evidence>
<keyword evidence="5 12" id="KW-0028">Amino-acid biosynthesis</keyword>
<name>A0A6N3HIM7_9BACT</name>
<dbReference type="CDD" id="cd01748">
    <property type="entry name" value="GATase1_IGP_Synthase"/>
    <property type="match status" value="1"/>
</dbReference>
<comment type="subunit">
    <text evidence="3 12">Heterodimer of HisH and HisF.</text>
</comment>
<dbReference type="Pfam" id="PF00117">
    <property type="entry name" value="GATase"/>
    <property type="match status" value="1"/>
</dbReference>
<keyword evidence="14" id="KW-0808">Transferase</keyword>
<keyword evidence="9 12" id="KW-0456">Lyase</keyword>
<evidence type="ECO:0000256" key="5">
    <source>
        <dbReference type="ARBA" id="ARBA00022605"/>
    </source>
</evidence>
<dbReference type="FunFam" id="3.40.50.880:FF:000009">
    <property type="entry name" value="Imidazole glycerol phosphate synthase subunit HisH"/>
    <property type="match status" value="1"/>
</dbReference>
<sequence length="262" mass="29646">MKTIFCSILTRQSYYFWANGDLRKPYNKPASLSQITSILQLFIKQTSICHDNLLVLQLNIKKEATTMDVAIIKYNAGNIYSVSYALKRLGVEATITADPELLCKADKVIFPGVGEAHTTMEHLKEHNLDTIIKGLKQPVLGICLGMQLMCRHSEEGDANCLGIFDTEVKRFIPQQHMDKVPHMGWNTITNVKGGLFNKQLENKFVYFVHSYYVPVNEYTAATTEYILPFSASLHKDNFYATQFHPEKSGSVGEVILSNFLKL</sequence>
<dbReference type="GO" id="GO:0000105">
    <property type="term" value="P:L-histidine biosynthetic process"/>
    <property type="evidence" value="ECO:0007669"/>
    <property type="project" value="UniProtKB-UniRule"/>
</dbReference>
<protein>
    <recommendedName>
        <fullName evidence="12">Imidazole glycerol phosphate synthase subunit HisH</fullName>
        <ecNumber evidence="12">4.3.2.10</ecNumber>
    </recommendedName>
    <alternativeName>
        <fullName evidence="12">IGP synthase glutaminase subunit</fullName>
        <ecNumber evidence="12">3.5.1.2</ecNumber>
    </alternativeName>
    <alternativeName>
        <fullName evidence="12">IGP synthase subunit HisH</fullName>
    </alternativeName>
    <alternativeName>
        <fullName evidence="12">ImGP synthase subunit HisH</fullName>
        <shortName evidence="12">IGPS subunit HisH</shortName>
    </alternativeName>
</protein>
<dbReference type="EC" id="4.3.2.10" evidence="12"/>
<evidence type="ECO:0000256" key="9">
    <source>
        <dbReference type="ARBA" id="ARBA00023239"/>
    </source>
</evidence>
<evidence type="ECO:0000256" key="3">
    <source>
        <dbReference type="ARBA" id="ARBA00011152"/>
    </source>
</evidence>
<dbReference type="UniPathway" id="UPA00031">
    <property type="reaction ID" value="UER00010"/>
</dbReference>
<dbReference type="SUPFAM" id="SSF52317">
    <property type="entry name" value="Class I glutamine amidotransferase-like"/>
    <property type="match status" value="1"/>
</dbReference>
<evidence type="ECO:0000256" key="1">
    <source>
        <dbReference type="ARBA" id="ARBA00004496"/>
    </source>
</evidence>
<keyword evidence="14" id="KW-0328">Glycosyltransferase</keyword>
<feature type="active site" evidence="12">
    <location>
        <position position="244"/>
    </location>
</feature>
<dbReference type="GO" id="GO:0000107">
    <property type="term" value="F:imidazoleglycerol-phosphate synthase activity"/>
    <property type="evidence" value="ECO:0007669"/>
    <property type="project" value="UniProtKB-UniRule"/>
</dbReference>
<dbReference type="InterPro" id="IPR029062">
    <property type="entry name" value="Class_I_gatase-like"/>
</dbReference>
<comment type="function">
    <text evidence="12">IGPS catalyzes the conversion of PRFAR and glutamine to IGP, AICAR and glutamate. The HisH subunit catalyzes the hydrolysis of glutamine to glutamate and ammonia as part of the synthesis of IGP and AICAR. The resulting ammonia molecule is channeled to the active site of HisF.</text>
</comment>
<comment type="catalytic activity">
    <reaction evidence="11 12">
        <text>L-glutamine + H2O = L-glutamate + NH4(+)</text>
        <dbReference type="Rhea" id="RHEA:15889"/>
        <dbReference type="ChEBI" id="CHEBI:15377"/>
        <dbReference type="ChEBI" id="CHEBI:28938"/>
        <dbReference type="ChEBI" id="CHEBI:29985"/>
        <dbReference type="ChEBI" id="CHEBI:58359"/>
        <dbReference type="EC" id="3.5.1.2"/>
    </reaction>
</comment>
<evidence type="ECO:0000259" key="13">
    <source>
        <dbReference type="Pfam" id="PF00117"/>
    </source>
</evidence>
<dbReference type="PANTHER" id="PTHR42701">
    <property type="entry name" value="IMIDAZOLE GLYCEROL PHOSPHATE SYNTHASE SUBUNIT HISH"/>
    <property type="match status" value="1"/>
</dbReference>
<dbReference type="InterPro" id="IPR017926">
    <property type="entry name" value="GATASE"/>
</dbReference>
<feature type="domain" description="Glutamine amidotransferase" evidence="13">
    <location>
        <begin position="75"/>
        <end position="260"/>
    </location>
</feature>
<evidence type="ECO:0000256" key="10">
    <source>
        <dbReference type="ARBA" id="ARBA00047838"/>
    </source>
</evidence>
<comment type="pathway">
    <text evidence="2 12">Amino-acid biosynthesis; L-histidine biosynthesis; L-histidine from 5-phospho-alpha-D-ribose 1-diphosphate: step 5/9.</text>
</comment>